<evidence type="ECO:0008006" key="4">
    <source>
        <dbReference type="Google" id="ProtNLM"/>
    </source>
</evidence>
<gene>
    <name evidence="2" type="ORF">EV667_4325</name>
</gene>
<feature type="signal peptide" evidence="1">
    <location>
        <begin position="1"/>
        <end position="24"/>
    </location>
</feature>
<dbReference type="EMBL" id="SMFY01000006">
    <property type="protein sequence ID" value="TCK16732.1"/>
    <property type="molecule type" value="Genomic_DNA"/>
</dbReference>
<name>A0A4R1HHQ7_ANCAQ</name>
<evidence type="ECO:0000256" key="1">
    <source>
        <dbReference type="SAM" id="SignalP"/>
    </source>
</evidence>
<proteinExistence type="predicted"/>
<keyword evidence="3" id="KW-1185">Reference proteome</keyword>
<dbReference type="Proteomes" id="UP000295030">
    <property type="component" value="Unassembled WGS sequence"/>
</dbReference>
<reference evidence="2 3" key="1">
    <citation type="submission" date="2019-03" db="EMBL/GenBank/DDBJ databases">
        <title>Genomic Encyclopedia of Type Strains, Phase IV (KMG-IV): sequencing the most valuable type-strain genomes for metagenomic binning, comparative biology and taxonomic classification.</title>
        <authorList>
            <person name="Goeker M."/>
        </authorList>
    </citation>
    <scope>NUCLEOTIDE SEQUENCE [LARGE SCALE GENOMIC DNA]</scope>
    <source>
        <strain evidence="2 3">DSM 101</strain>
    </source>
</reference>
<evidence type="ECO:0000313" key="3">
    <source>
        <dbReference type="Proteomes" id="UP000295030"/>
    </source>
</evidence>
<sequence length="138" mass="13625">MKRLLRVVAIVGFASIVALGSAVADECQTAGTLTEVVGTVFVDKGQGFTPGVVGASLKNGDKVAVQGSGSAVVDFGNERMVTVPGSTTETLRAPGCGFVLDETGAVIVGAVAVGGGIAAAIAVSDSSSNRIPFFPVSP</sequence>
<evidence type="ECO:0000313" key="2">
    <source>
        <dbReference type="EMBL" id="TCK16732.1"/>
    </source>
</evidence>
<organism evidence="2 3">
    <name type="scientific">Ancylobacter aquaticus</name>
    <dbReference type="NCBI Taxonomy" id="100"/>
    <lineage>
        <taxon>Bacteria</taxon>
        <taxon>Pseudomonadati</taxon>
        <taxon>Pseudomonadota</taxon>
        <taxon>Alphaproteobacteria</taxon>
        <taxon>Hyphomicrobiales</taxon>
        <taxon>Xanthobacteraceae</taxon>
        <taxon>Ancylobacter</taxon>
    </lineage>
</organism>
<dbReference type="AlphaFoldDB" id="A0A4R1HHQ7"/>
<dbReference type="OrthoDB" id="8456225at2"/>
<protein>
    <recommendedName>
        <fullName evidence="4">DUF5666 domain-containing protein</fullName>
    </recommendedName>
</protein>
<feature type="chain" id="PRO_5020760605" description="DUF5666 domain-containing protein" evidence="1">
    <location>
        <begin position="25"/>
        <end position="138"/>
    </location>
</feature>
<comment type="caution">
    <text evidence="2">The sequence shown here is derived from an EMBL/GenBank/DDBJ whole genome shotgun (WGS) entry which is preliminary data.</text>
</comment>
<keyword evidence="1" id="KW-0732">Signal</keyword>
<accession>A0A4R1HHQ7</accession>